<evidence type="ECO:0000256" key="7">
    <source>
        <dbReference type="ARBA" id="ARBA00023033"/>
    </source>
</evidence>
<feature type="binding site" description="axial binding residue" evidence="8">
    <location>
        <position position="378"/>
    </location>
    <ligand>
        <name>heme</name>
        <dbReference type="ChEBI" id="CHEBI:30413"/>
    </ligand>
    <ligandPart>
        <name>Fe</name>
        <dbReference type="ChEBI" id="CHEBI:18248"/>
    </ligandPart>
</feature>
<keyword evidence="4 8" id="KW-0479">Metal-binding</keyword>
<dbReference type="CDD" id="cd11065">
    <property type="entry name" value="CYP64-like"/>
    <property type="match status" value="1"/>
</dbReference>
<evidence type="ECO:0000256" key="6">
    <source>
        <dbReference type="ARBA" id="ARBA00023004"/>
    </source>
</evidence>
<evidence type="ECO:0000256" key="5">
    <source>
        <dbReference type="ARBA" id="ARBA00023002"/>
    </source>
</evidence>
<dbReference type="GO" id="GO:0004497">
    <property type="term" value="F:monooxygenase activity"/>
    <property type="evidence" value="ECO:0007669"/>
    <property type="project" value="UniProtKB-KW"/>
</dbReference>
<dbReference type="GO" id="GO:0016705">
    <property type="term" value="F:oxidoreductase activity, acting on paired donors, with incorporation or reduction of molecular oxygen"/>
    <property type="evidence" value="ECO:0007669"/>
    <property type="project" value="InterPro"/>
</dbReference>
<sequence>MAYSSWTLTLAVGLAILFISRIFRPSKIAGHPPLPPGPKGLPLLGNLNDLPKPGVLEAHHWLKHKDLYGPISSVTVMGQTLIIINDARLTFKLLEKRSAKHPSRPKQIFAGEIEAGSVILKIVYGYTAESHKSDPLIDMAGDAMDKFGRAAVPGAFLVDIMPFLRRVPAWFPGTGFQQTAHHWASELKDTTEKPYAFVKHQMAQGKNEPSFLSQLLDQSGADAEEAFNHKWSALSLYTGGADTTVSSIACFFLAMTAFPDAQRKAQEEIDRVIGQSRLPTMADRESLPYIDATVKEVLRWNPVGPMNLPHTSDEDDIVEGYYIPKGSMLLANIWHFTHDPNVYHEPMVFKPERFLPTNGHEPEPDPQMYAFGFGRRVCPGRNLAENALYLNVVQSLAAFSIGKEIRDGREVEPTIKFEPGIVSHPAPFRNLIKPRSPQHEQLIRSIEQIYPWQESDSKVLESMG</sequence>
<keyword evidence="3 8" id="KW-0349">Heme</keyword>
<keyword evidence="7 9" id="KW-0503">Monooxygenase</keyword>
<gene>
    <name evidence="10" type="ORF">OHC33_001874</name>
</gene>
<keyword evidence="5 9" id="KW-0560">Oxidoreductase</keyword>
<evidence type="ECO:0008006" key="12">
    <source>
        <dbReference type="Google" id="ProtNLM"/>
    </source>
</evidence>
<accession>A0AAN8I8J8</accession>
<evidence type="ECO:0000256" key="2">
    <source>
        <dbReference type="ARBA" id="ARBA00010617"/>
    </source>
</evidence>
<evidence type="ECO:0000256" key="3">
    <source>
        <dbReference type="ARBA" id="ARBA00022617"/>
    </source>
</evidence>
<dbReference type="PANTHER" id="PTHR46300:SF7">
    <property type="entry name" value="P450, PUTATIVE (EUROFUNG)-RELATED"/>
    <property type="match status" value="1"/>
</dbReference>
<evidence type="ECO:0000313" key="11">
    <source>
        <dbReference type="Proteomes" id="UP001316803"/>
    </source>
</evidence>
<dbReference type="InterPro" id="IPR001128">
    <property type="entry name" value="Cyt_P450"/>
</dbReference>
<protein>
    <recommendedName>
        <fullName evidence="12">O-methylsterigmatocystin oxidoreductase</fullName>
    </recommendedName>
</protein>
<dbReference type="PROSITE" id="PS00086">
    <property type="entry name" value="CYTOCHROME_P450"/>
    <property type="match status" value="1"/>
</dbReference>
<name>A0AAN8I8J8_9EURO</name>
<proteinExistence type="inferred from homology"/>
<dbReference type="PRINTS" id="PR00385">
    <property type="entry name" value="P450"/>
</dbReference>
<reference evidence="10 11" key="1">
    <citation type="submission" date="2022-12" db="EMBL/GenBank/DDBJ databases">
        <title>Genomic features and morphological characterization of a novel Knufia sp. strain isolated from spacecraft assembly facility.</title>
        <authorList>
            <person name="Teixeira M."/>
            <person name="Chander A.M."/>
            <person name="Stajich J.E."/>
            <person name="Venkateswaran K."/>
        </authorList>
    </citation>
    <scope>NUCLEOTIDE SEQUENCE [LARGE SCALE GENOMIC DNA]</scope>
    <source>
        <strain evidence="10 11">FJI-L2-BK-P2</strain>
    </source>
</reference>
<dbReference type="InterPro" id="IPR050364">
    <property type="entry name" value="Cytochrome_P450_fung"/>
</dbReference>
<dbReference type="GO" id="GO:0005506">
    <property type="term" value="F:iron ion binding"/>
    <property type="evidence" value="ECO:0007669"/>
    <property type="project" value="InterPro"/>
</dbReference>
<comment type="similarity">
    <text evidence="2 9">Belongs to the cytochrome P450 family.</text>
</comment>
<dbReference type="PANTHER" id="PTHR46300">
    <property type="entry name" value="P450, PUTATIVE (EUROFUNG)-RELATED-RELATED"/>
    <property type="match status" value="1"/>
</dbReference>
<dbReference type="EMBL" id="JAKLMC020000003">
    <property type="protein sequence ID" value="KAK5957499.1"/>
    <property type="molecule type" value="Genomic_DNA"/>
</dbReference>
<evidence type="ECO:0000256" key="1">
    <source>
        <dbReference type="ARBA" id="ARBA00001971"/>
    </source>
</evidence>
<dbReference type="SUPFAM" id="SSF48264">
    <property type="entry name" value="Cytochrome P450"/>
    <property type="match status" value="1"/>
</dbReference>
<dbReference type="InterPro" id="IPR017972">
    <property type="entry name" value="Cyt_P450_CS"/>
</dbReference>
<evidence type="ECO:0000256" key="8">
    <source>
        <dbReference type="PIRSR" id="PIRSR602401-1"/>
    </source>
</evidence>
<comment type="caution">
    <text evidence="10">The sequence shown here is derived from an EMBL/GenBank/DDBJ whole genome shotgun (WGS) entry which is preliminary data.</text>
</comment>
<dbReference type="InterPro" id="IPR036396">
    <property type="entry name" value="Cyt_P450_sf"/>
</dbReference>
<organism evidence="10 11">
    <name type="scientific">Knufia fluminis</name>
    <dbReference type="NCBI Taxonomy" id="191047"/>
    <lineage>
        <taxon>Eukaryota</taxon>
        <taxon>Fungi</taxon>
        <taxon>Dikarya</taxon>
        <taxon>Ascomycota</taxon>
        <taxon>Pezizomycotina</taxon>
        <taxon>Eurotiomycetes</taxon>
        <taxon>Chaetothyriomycetidae</taxon>
        <taxon>Chaetothyriales</taxon>
        <taxon>Trichomeriaceae</taxon>
        <taxon>Knufia</taxon>
    </lineage>
</organism>
<keyword evidence="11" id="KW-1185">Reference proteome</keyword>
<comment type="cofactor">
    <cofactor evidence="1 8">
        <name>heme</name>
        <dbReference type="ChEBI" id="CHEBI:30413"/>
    </cofactor>
</comment>
<dbReference type="PRINTS" id="PR00463">
    <property type="entry name" value="EP450I"/>
</dbReference>
<keyword evidence="6 8" id="KW-0408">Iron</keyword>
<dbReference type="InterPro" id="IPR002401">
    <property type="entry name" value="Cyt_P450_E_grp-I"/>
</dbReference>
<dbReference type="Proteomes" id="UP001316803">
    <property type="component" value="Unassembled WGS sequence"/>
</dbReference>
<evidence type="ECO:0000256" key="4">
    <source>
        <dbReference type="ARBA" id="ARBA00022723"/>
    </source>
</evidence>
<dbReference type="Gene3D" id="1.10.630.10">
    <property type="entry name" value="Cytochrome P450"/>
    <property type="match status" value="2"/>
</dbReference>
<dbReference type="GO" id="GO:0020037">
    <property type="term" value="F:heme binding"/>
    <property type="evidence" value="ECO:0007669"/>
    <property type="project" value="InterPro"/>
</dbReference>
<evidence type="ECO:0000313" key="10">
    <source>
        <dbReference type="EMBL" id="KAK5957499.1"/>
    </source>
</evidence>
<dbReference type="Pfam" id="PF00067">
    <property type="entry name" value="p450"/>
    <property type="match status" value="1"/>
</dbReference>
<dbReference type="AlphaFoldDB" id="A0AAN8I8J8"/>
<evidence type="ECO:0000256" key="9">
    <source>
        <dbReference type="RuleBase" id="RU000461"/>
    </source>
</evidence>